<evidence type="ECO:0000313" key="1">
    <source>
        <dbReference type="Proteomes" id="UP000887565"/>
    </source>
</evidence>
<keyword evidence="1" id="KW-1185">Reference proteome</keyword>
<evidence type="ECO:0000313" key="2">
    <source>
        <dbReference type="WBParaSite" id="nRc.2.0.1.t22469-RA"/>
    </source>
</evidence>
<dbReference type="Proteomes" id="UP000887565">
    <property type="component" value="Unplaced"/>
</dbReference>
<proteinExistence type="predicted"/>
<dbReference type="WBParaSite" id="nRc.2.0.1.t22469-RA">
    <property type="protein sequence ID" value="nRc.2.0.1.t22469-RA"/>
    <property type="gene ID" value="nRc.2.0.1.g22469"/>
</dbReference>
<accession>A0A915J7M6</accession>
<organism evidence="1 2">
    <name type="scientific">Romanomermis culicivorax</name>
    <name type="common">Nematode worm</name>
    <dbReference type="NCBI Taxonomy" id="13658"/>
    <lineage>
        <taxon>Eukaryota</taxon>
        <taxon>Metazoa</taxon>
        <taxon>Ecdysozoa</taxon>
        <taxon>Nematoda</taxon>
        <taxon>Enoplea</taxon>
        <taxon>Dorylaimia</taxon>
        <taxon>Mermithida</taxon>
        <taxon>Mermithoidea</taxon>
        <taxon>Mermithidae</taxon>
        <taxon>Romanomermis</taxon>
    </lineage>
</organism>
<name>A0A915J7M6_ROMCU</name>
<sequence>YAQRPTVEEDYDHHKINTDKRRVETADGAFFLDLEEATRTTEVNYANRYLCSSKMTIIQFTGSFVAVAAGHFTLVPACTAVRHIHQFNGSLKCPNIGLL</sequence>
<protein>
    <submittedName>
        <fullName evidence="2">Uncharacterized protein</fullName>
    </submittedName>
</protein>
<reference evidence="2" key="1">
    <citation type="submission" date="2022-11" db="UniProtKB">
        <authorList>
            <consortium name="WormBaseParasite"/>
        </authorList>
    </citation>
    <scope>IDENTIFICATION</scope>
</reference>
<dbReference type="AlphaFoldDB" id="A0A915J7M6"/>